<organism evidence="1 2">
    <name type="scientific">Sphaerodactylus townsendi</name>
    <dbReference type="NCBI Taxonomy" id="933632"/>
    <lineage>
        <taxon>Eukaryota</taxon>
        <taxon>Metazoa</taxon>
        <taxon>Chordata</taxon>
        <taxon>Craniata</taxon>
        <taxon>Vertebrata</taxon>
        <taxon>Euteleostomi</taxon>
        <taxon>Lepidosauria</taxon>
        <taxon>Squamata</taxon>
        <taxon>Bifurcata</taxon>
        <taxon>Gekkota</taxon>
        <taxon>Sphaerodactylidae</taxon>
        <taxon>Sphaerodactylus</taxon>
    </lineage>
</organism>
<name>A0ACB8FT45_9SAUR</name>
<accession>A0ACB8FT45</accession>
<dbReference type="Proteomes" id="UP000827872">
    <property type="component" value="Linkage Group LG06"/>
</dbReference>
<comment type="caution">
    <text evidence="1">The sequence shown here is derived from an EMBL/GenBank/DDBJ whole genome shotgun (WGS) entry which is preliminary data.</text>
</comment>
<sequence>MAQAELGDSDLEEGEGEFSLPKEPVPANLSITEEILELLSQCSLDKGKGTILGQLNLEMTSVGAQDQPLQNYAPGELEEEKVELRFQEDTPFEPPQGFSQSSSPQERTPLLRGLSFASDSSEGEEQPQEEASVPSPLHVLEELASDEVCSKAEDAGGLVDSEREAADKESPPRGDGDWAEQPAPGPQGSMAGLDKAEKGSKWASSFSNDDCLLIEKIKGYYEGTEAPAKGPGLSKKEYAPSVPIGVVRESILRFNSILRQNDAQDGAVGGAKSRKLRPPPSISRHNHPCRSRSQSGRAESPSCHEASKEGWPVLAPSREHSKRGRSQSDGAQSPERLELPCGGEAQWLHPSCPASEKGQSSFVGIQSNNTQSDADQERGCQRSERECCLDRTMEPAESEFKSCAEIRKAWQEKERTVLDTPKKGVKTGRREPCCTPETAGYAEPLCIVEDSDLEDSPSVPNSNIEHRPQSHMAGRRPLTAVANGYSSYLPSLDLCENGGPCLLENSERIISKVHALAKMYSEKINRLKVPKRGLERPREQPGASSRRAAGRSLVGIQARRMAASIPHCE</sequence>
<evidence type="ECO:0000313" key="2">
    <source>
        <dbReference type="Proteomes" id="UP000827872"/>
    </source>
</evidence>
<protein>
    <submittedName>
        <fullName evidence="1">Uncharacterized protein</fullName>
    </submittedName>
</protein>
<gene>
    <name evidence="1" type="ORF">K3G42_029885</name>
</gene>
<keyword evidence="2" id="KW-1185">Reference proteome</keyword>
<reference evidence="1" key="1">
    <citation type="submission" date="2021-08" db="EMBL/GenBank/DDBJ databases">
        <title>The first chromosome-level gecko genome reveals the dynamic sex chromosomes of Neotropical dwarf geckos (Sphaerodactylidae: Sphaerodactylus).</title>
        <authorList>
            <person name="Pinto B.J."/>
            <person name="Keating S.E."/>
            <person name="Gamble T."/>
        </authorList>
    </citation>
    <scope>NUCLEOTIDE SEQUENCE</scope>
    <source>
        <strain evidence="1">TG3544</strain>
    </source>
</reference>
<evidence type="ECO:0000313" key="1">
    <source>
        <dbReference type="EMBL" id="KAH8008529.1"/>
    </source>
</evidence>
<proteinExistence type="predicted"/>
<dbReference type="EMBL" id="CM037619">
    <property type="protein sequence ID" value="KAH8008529.1"/>
    <property type="molecule type" value="Genomic_DNA"/>
</dbReference>